<evidence type="ECO:0000256" key="1">
    <source>
        <dbReference type="ARBA" id="ARBA00004851"/>
    </source>
</evidence>
<dbReference type="EC" id="3.2.1.37" evidence="11"/>
<dbReference type="InterPro" id="IPR036962">
    <property type="entry name" value="Glyco_hydro_3_N_sf"/>
</dbReference>
<comment type="similarity">
    <text evidence="2">Belongs to the glycosyl hydrolase 3 family.</text>
</comment>
<reference evidence="16" key="3">
    <citation type="journal article" date="2014" name="Genetics">
        <title>Maintaining two mating types: Structure of the mating type locus and its role in heterokaryosis in Podospora anserina.</title>
        <authorList>
            <person name="Grognet P."/>
            <person name="Bidard F."/>
            <person name="Kuchly C."/>
            <person name="Tong L.C.H."/>
            <person name="Coppin E."/>
            <person name="Benkhali J.A."/>
            <person name="Couloux A."/>
            <person name="Wincker P."/>
            <person name="Debuchy R."/>
            <person name="Silar P."/>
        </authorList>
    </citation>
    <scope>GENOME REANNOTATION</scope>
    <source>
        <strain evidence="16">S / ATCC MYA-4624 / DSM 980 / FGSC 10383</strain>
    </source>
</reference>
<dbReference type="VEuPathDB" id="FungiDB:PODANS_1_4810"/>
<dbReference type="PANTHER" id="PTHR42721:SF3">
    <property type="entry name" value="BETA-D-XYLOSIDASE 5-RELATED"/>
    <property type="match status" value="1"/>
</dbReference>
<dbReference type="STRING" id="515849.B2AAQ3"/>
<evidence type="ECO:0000256" key="6">
    <source>
        <dbReference type="ARBA" id="ARBA00023180"/>
    </source>
</evidence>
<comment type="catalytic activity">
    <reaction evidence="10">
        <text>Hydrolysis of (1-&gt;4)-beta-D-xylans, to remove successive D-xylose residues from the non-reducing termini.</text>
        <dbReference type="EC" id="3.2.1.37"/>
    </reaction>
</comment>
<reference evidence="14" key="2">
    <citation type="submission" date="2008-07" db="EMBL/GenBank/DDBJ databases">
        <authorList>
            <person name="Genoscope - CEA"/>
        </authorList>
    </citation>
    <scope>NUCLEOTIDE SEQUENCE</scope>
    <source>
        <strain evidence="14">S mat+</strain>
    </source>
</reference>
<evidence type="ECO:0000256" key="10">
    <source>
        <dbReference type="ARBA" id="ARBA00024574"/>
    </source>
</evidence>
<dbReference type="HOGENOM" id="CLU_004542_5_3_1"/>
<dbReference type="Gene3D" id="3.40.50.1700">
    <property type="entry name" value="Glycoside hydrolase family 3 C-terminal domain"/>
    <property type="match status" value="1"/>
</dbReference>
<evidence type="ECO:0000256" key="12">
    <source>
        <dbReference type="SAM" id="SignalP"/>
    </source>
</evidence>
<reference evidence="14 16" key="1">
    <citation type="journal article" date="2008" name="Genome Biol.">
        <title>The genome sequence of the model ascomycete fungus Podospora anserina.</title>
        <authorList>
            <person name="Espagne E."/>
            <person name="Lespinet O."/>
            <person name="Malagnac F."/>
            <person name="Da Silva C."/>
            <person name="Jaillon O."/>
            <person name="Porcel B.M."/>
            <person name="Couloux A."/>
            <person name="Aury J.-M."/>
            <person name="Segurens B."/>
            <person name="Poulain J."/>
            <person name="Anthouard V."/>
            <person name="Grossetete S."/>
            <person name="Khalili H."/>
            <person name="Coppin E."/>
            <person name="Dequard-Chablat M."/>
            <person name="Picard M."/>
            <person name="Contamine V."/>
            <person name="Arnaise S."/>
            <person name="Bourdais A."/>
            <person name="Berteaux-Lecellier V."/>
            <person name="Gautheret D."/>
            <person name="de Vries R.P."/>
            <person name="Battaglia E."/>
            <person name="Coutinho P.M."/>
            <person name="Danchin E.G.J."/>
            <person name="Henrissat B."/>
            <person name="El Khoury R."/>
            <person name="Sainsard-Chanet A."/>
            <person name="Boivin A."/>
            <person name="Pinan-Lucarre B."/>
            <person name="Sellem C.H."/>
            <person name="Debuchy R."/>
            <person name="Wincker P."/>
            <person name="Weissenbach J."/>
            <person name="Silar P."/>
        </authorList>
    </citation>
    <scope>NUCLEOTIDE SEQUENCE [LARGE SCALE GENOMIC DNA]</scope>
    <source>
        <strain evidence="16">S / ATCC MYA-4624 / DSM 980 / FGSC 10383</strain>
        <strain evidence="14">S mat+</strain>
    </source>
</reference>
<dbReference type="GO" id="GO:0009044">
    <property type="term" value="F:xylan 1,4-beta-xylosidase activity"/>
    <property type="evidence" value="ECO:0007669"/>
    <property type="project" value="UniProtKB-EC"/>
</dbReference>
<dbReference type="OrthoDB" id="47059at2759"/>
<evidence type="ECO:0000259" key="13">
    <source>
        <dbReference type="SMART" id="SM01217"/>
    </source>
</evidence>
<feature type="domain" description="Fibronectin type III-like" evidence="13">
    <location>
        <begin position="709"/>
        <end position="779"/>
    </location>
</feature>
<name>B2AAQ3_PODAN</name>
<dbReference type="GO" id="GO:0045493">
    <property type="term" value="P:xylan catabolic process"/>
    <property type="evidence" value="ECO:0007669"/>
    <property type="project" value="UniProtKB-UniPathway"/>
</dbReference>
<gene>
    <name evidence="14" type="ORF">PODANS_1_4810</name>
</gene>
<dbReference type="EMBL" id="FO904936">
    <property type="protein sequence ID" value="CDP22806.1"/>
    <property type="molecule type" value="Genomic_DNA"/>
</dbReference>
<dbReference type="PANTHER" id="PTHR42721">
    <property type="entry name" value="SUGAR HYDROLASE-RELATED"/>
    <property type="match status" value="1"/>
</dbReference>
<feature type="signal peptide" evidence="12">
    <location>
        <begin position="1"/>
        <end position="19"/>
    </location>
</feature>
<dbReference type="UniPathway" id="UPA00114"/>
<dbReference type="eggNOG" id="ENOG502QQ55">
    <property type="taxonomic scope" value="Eukaryota"/>
</dbReference>
<keyword evidence="3" id="KW-0858">Xylan degradation</keyword>
<dbReference type="InterPro" id="IPR026891">
    <property type="entry name" value="Fn3-like"/>
</dbReference>
<evidence type="ECO:0000256" key="8">
    <source>
        <dbReference type="ARBA" id="ARBA00023295"/>
    </source>
</evidence>
<dbReference type="Gene3D" id="3.20.20.300">
    <property type="entry name" value="Glycoside hydrolase, family 3, N-terminal domain"/>
    <property type="match status" value="1"/>
</dbReference>
<keyword evidence="5 15" id="KW-0378">Hydrolase</keyword>
<keyword evidence="8" id="KW-0326">Glycosidase</keyword>
<dbReference type="InterPro" id="IPR044993">
    <property type="entry name" value="BXL"/>
</dbReference>
<dbReference type="SUPFAM" id="SSF52279">
    <property type="entry name" value="Beta-D-glucan exohydrolase, C-terminal domain"/>
    <property type="match status" value="1"/>
</dbReference>
<keyword evidence="6" id="KW-0325">Glycoprotein</keyword>
<comment type="pathway">
    <text evidence="1">Glycan degradation; xylan degradation.</text>
</comment>
<dbReference type="CAZy" id="GH3">
    <property type="family name" value="Glycoside Hydrolase Family 3"/>
</dbReference>
<dbReference type="KEGG" id="pan:PODANSg09732"/>
<dbReference type="InterPro" id="IPR001764">
    <property type="entry name" value="Glyco_hydro_3_N"/>
</dbReference>
<dbReference type="GO" id="GO:0046556">
    <property type="term" value="F:alpha-L-arabinofuranosidase activity"/>
    <property type="evidence" value="ECO:0007669"/>
    <property type="project" value="TreeGrafter"/>
</dbReference>
<dbReference type="SUPFAM" id="SSF51445">
    <property type="entry name" value="(Trans)glycosidases"/>
    <property type="match status" value="1"/>
</dbReference>
<keyword evidence="9" id="KW-0624">Polysaccharide degradation</keyword>
<dbReference type="Pfam" id="PF01915">
    <property type="entry name" value="Glyco_hydro_3_C"/>
    <property type="match status" value="1"/>
</dbReference>
<dbReference type="InterPro" id="IPR013783">
    <property type="entry name" value="Ig-like_fold"/>
</dbReference>
<dbReference type="GO" id="GO:0031222">
    <property type="term" value="P:arabinan catabolic process"/>
    <property type="evidence" value="ECO:0007669"/>
    <property type="project" value="TreeGrafter"/>
</dbReference>
<dbReference type="AlphaFoldDB" id="B2AAQ3"/>
<dbReference type="InterPro" id="IPR002772">
    <property type="entry name" value="Glyco_hydro_3_C"/>
</dbReference>
<evidence type="ECO:0000256" key="4">
    <source>
        <dbReference type="ARBA" id="ARBA00022729"/>
    </source>
</evidence>
<dbReference type="SMART" id="SM01217">
    <property type="entry name" value="Fn3_like"/>
    <property type="match status" value="1"/>
</dbReference>
<reference evidence="15" key="4">
    <citation type="submission" date="2015-04" db="EMBL/GenBank/DDBJ databases">
        <title>Maintaining two mating types: Structure of the mating type locus and its role in heterokaryosis in Podospora anserina.</title>
        <authorList>
            <person name="Grognet P."/>
            <person name="Bidard F."/>
            <person name="Kuchly C."/>
            <person name="Chan Ho Tong L."/>
            <person name="Coppin E."/>
            <person name="Ait Benkhali J."/>
            <person name="Couloux A."/>
            <person name="Wincker P."/>
            <person name="Debuchy R."/>
            <person name="Silar P."/>
        </authorList>
    </citation>
    <scope>NUCLEOTIDE SEQUENCE</scope>
</reference>
<keyword evidence="16" id="KW-1185">Reference proteome</keyword>
<organism evidence="14">
    <name type="scientific">Podospora anserina (strain S / ATCC MYA-4624 / DSM 980 / FGSC 10383)</name>
    <name type="common">Pleurage anserina</name>
    <dbReference type="NCBI Taxonomy" id="515849"/>
    <lineage>
        <taxon>Eukaryota</taxon>
        <taxon>Fungi</taxon>
        <taxon>Dikarya</taxon>
        <taxon>Ascomycota</taxon>
        <taxon>Pezizomycotina</taxon>
        <taxon>Sordariomycetes</taxon>
        <taxon>Sordariomycetidae</taxon>
        <taxon>Sordariales</taxon>
        <taxon>Podosporaceae</taxon>
        <taxon>Podospora</taxon>
        <taxon>Podospora anserina</taxon>
    </lineage>
</organism>
<dbReference type="GeneID" id="6197240"/>
<dbReference type="Gene3D" id="2.60.40.10">
    <property type="entry name" value="Immunoglobulins"/>
    <property type="match status" value="1"/>
</dbReference>
<dbReference type="EMBL" id="CU633438">
    <property type="protein sequence ID" value="CAP60165.1"/>
    <property type="molecule type" value="Genomic_DNA"/>
</dbReference>
<evidence type="ECO:0000256" key="2">
    <source>
        <dbReference type="ARBA" id="ARBA00005336"/>
    </source>
</evidence>
<evidence type="ECO:0000256" key="3">
    <source>
        <dbReference type="ARBA" id="ARBA00022651"/>
    </source>
</evidence>
<dbReference type="InterPro" id="IPR017853">
    <property type="entry name" value="GH"/>
</dbReference>
<dbReference type="InterPro" id="IPR036881">
    <property type="entry name" value="Glyco_hydro_3_C_sf"/>
</dbReference>
<evidence type="ECO:0000313" key="15">
    <source>
        <dbReference type="EMBL" id="CDP22806.1"/>
    </source>
</evidence>
<dbReference type="Proteomes" id="UP000001197">
    <property type="component" value="Chromosome 1"/>
</dbReference>
<dbReference type="RefSeq" id="XP_001912683.1">
    <property type="nucleotide sequence ID" value="XM_001912648.1"/>
</dbReference>
<dbReference type="Pfam" id="PF00933">
    <property type="entry name" value="Glyco_hydro_3"/>
    <property type="match status" value="1"/>
</dbReference>
<protein>
    <recommendedName>
        <fullName evidence="11">xylan 1,4-beta-xylosidase</fullName>
        <ecNumber evidence="11">3.2.1.37</ecNumber>
    </recommendedName>
</protein>
<evidence type="ECO:0000256" key="7">
    <source>
        <dbReference type="ARBA" id="ARBA00023277"/>
    </source>
</evidence>
<evidence type="ECO:0000256" key="9">
    <source>
        <dbReference type="ARBA" id="ARBA00023326"/>
    </source>
</evidence>
<proteinExistence type="inferred from homology"/>
<keyword evidence="4 12" id="KW-0732">Signal</keyword>
<feature type="chain" id="PRO_5007638496" description="xylan 1,4-beta-xylosidase" evidence="12">
    <location>
        <begin position="20"/>
        <end position="805"/>
    </location>
</feature>
<evidence type="ECO:0000313" key="14">
    <source>
        <dbReference type="EMBL" id="CAP60165.1"/>
    </source>
</evidence>
<evidence type="ECO:0000256" key="5">
    <source>
        <dbReference type="ARBA" id="ARBA00022801"/>
    </source>
</evidence>
<sequence>MKLNKPFLAIYLAFNLAEASKTPDCISGPLAKTLACDTTASPPARAAALVQALNITEKLVNLVEYVKSREAPLGISIQLITPHSMSLGAERIGLPAYAWWNEALHGVAASPGVSFNQAGQEFSHATSFANTITLAAAFDNDLVYEVADTISTEARAFSNAELAGLDYWTPNINPYKDPRWGRGHEVCYLSLLFRAVQLLRTQKTPGEDPVHIKGYVQALLEGLEGRDKIRKVIATCKHFAAYDLERWQGALRYRFNAVVTSQDLSEYYLQPFQQCARDSKVGSFMCSYNALNGTPACASTYLMDDILRKHWNWTEHNNYITSDCNAIQDFLPNFHNFSQTPAQAAADAYNAGTDTVCEVPGYPPLTDVIGAYNQSLLSEEIIDRALRRLYEGLIRAGYLDSASPHPYTKISWSQVNTPKAQALALQSATDGIVLLKNNGLLPLDLTNKTIALIGHWANATRQMLGGYSGIPPYYANPIYAATQLNVTFHHAPGPVNQSSPSTNDTWTSPALSAASKSDIILYLGGTDLSIAAEDRDRDSIAWPSAQLSLLTSLAQMGKPTIVARLGDQVDDTPLLSNPNISSILWVGYPGQSGGTALLNIITGVSSPAARLPVTVYPETYTSLIPLTAMSLRPTSARPGRTYRWYPSPVLPFGHGLHYTTFTAKFGVFESLTINIAELVSNCNERYLDLCRFPQVSVWVSNTGELKSDYVALVFVRGEYGPEPYPIKTLVGYKRIRDIEPGTTGAAPVGVVVGDLARVDLGGNRVLFPGKYEFLLDVEGGRDRVVIELVGEEVVLEKFPQPPAAG</sequence>
<keyword evidence="7" id="KW-0119">Carbohydrate metabolism</keyword>
<evidence type="ECO:0000256" key="11">
    <source>
        <dbReference type="ARBA" id="ARBA00026107"/>
    </source>
</evidence>
<evidence type="ECO:0000313" key="16">
    <source>
        <dbReference type="Proteomes" id="UP000001197"/>
    </source>
</evidence>
<accession>B2AAQ3</accession>